<protein>
    <recommendedName>
        <fullName evidence="1">Metallo-beta-lactamase domain-containing protein</fullName>
    </recommendedName>
</protein>
<dbReference type="EMBL" id="JARBDR010000640">
    <property type="protein sequence ID" value="KAJ8310147.1"/>
    <property type="molecule type" value="Genomic_DNA"/>
</dbReference>
<dbReference type="SUPFAM" id="SSF56281">
    <property type="entry name" value="Metallo-hydrolase/oxidoreductase"/>
    <property type="match status" value="1"/>
</dbReference>
<dbReference type="InterPro" id="IPR052195">
    <property type="entry name" value="Bact_Alkyl/Aryl-Sulfatase"/>
</dbReference>
<name>A0ABQ9EYA9_TEGGR</name>
<dbReference type="PANTHER" id="PTHR43223:SF2">
    <property type="entry name" value="METALLO-BETA-LACTAMASE DOMAIN-CONTAINING PROTEIN"/>
    <property type="match status" value="1"/>
</dbReference>
<dbReference type="InterPro" id="IPR038536">
    <property type="entry name" value="Alkyl/aryl-sulf_dimr_sf"/>
</dbReference>
<organism evidence="2 3">
    <name type="scientific">Tegillarca granosa</name>
    <name type="common">Malaysian cockle</name>
    <name type="synonym">Anadara granosa</name>
    <dbReference type="NCBI Taxonomy" id="220873"/>
    <lineage>
        <taxon>Eukaryota</taxon>
        <taxon>Metazoa</taxon>
        <taxon>Spiralia</taxon>
        <taxon>Lophotrochozoa</taxon>
        <taxon>Mollusca</taxon>
        <taxon>Bivalvia</taxon>
        <taxon>Autobranchia</taxon>
        <taxon>Pteriomorphia</taxon>
        <taxon>Arcoida</taxon>
        <taxon>Arcoidea</taxon>
        <taxon>Arcidae</taxon>
        <taxon>Tegillarca</taxon>
    </lineage>
</organism>
<dbReference type="Gene3D" id="3.60.15.30">
    <property type="entry name" value="Metallo-beta-lactamase domain"/>
    <property type="match status" value="1"/>
</dbReference>
<dbReference type="SMART" id="SM00849">
    <property type="entry name" value="Lactamase_B"/>
    <property type="match status" value="1"/>
</dbReference>
<dbReference type="CDD" id="cd07710">
    <property type="entry name" value="arylsulfatase_Sdsa1-like_MBL-fold"/>
    <property type="match status" value="1"/>
</dbReference>
<dbReference type="InterPro" id="IPR029228">
    <property type="entry name" value="Alkyl_sulf_dimr"/>
</dbReference>
<dbReference type="InterPro" id="IPR044097">
    <property type="entry name" value="Bds1/SdsA1_MBL-fold"/>
</dbReference>
<comment type="caution">
    <text evidence="2">The sequence shown here is derived from an EMBL/GenBank/DDBJ whole genome shotgun (WGS) entry which is preliminary data.</text>
</comment>
<evidence type="ECO:0000259" key="1">
    <source>
        <dbReference type="SMART" id="SM00849"/>
    </source>
</evidence>
<gene>
    <name evidence="2" type="ORF">KUTeg_012012</name>
</gene>
<accession>A0ABQ9EYA9</accession>
<keyword evidence="3" id="KW-1185">Reference proteome</keyword>
<dbReference type="InterPro" id="IPR036866">
    <property type="entry name" value="RibonucZ/Hydroxyglut_hydro"/>
</dbReference>
<dbReference type="Pfam" id="PF00753">
    <property type="entry name" value="Lactamase_B"/>
    <property type="match status" value="1"/>
</dbReference>
<proteinExistence type="predicted"/>
<evidence type="ECO:0000313" key="2">
    <source>
        <dbReference type="EMBL" id="KAJ8310147.1"/>
    </source>
</evidence>
<sequence>MYAKYLLLYLNEIKLLTYICGCCDGIVDKYEDNSWFVYFVCLWSAGIRPSLAADEADCTLIAQKHIEKVTENVYVAIGYALGNSIMVIAPDGLIIVDVTESVDASKKIFEEFRKISTKPVKTIVYTHYHHDHIMGAKIIKFCFVFVEDPENPPEIWADIKLLDTIEQFKTYAFAIRATRASRQFGNNVKAEEGFVTPNKFVDKPTVKAKVAGNIPGESNDQIGMWVPEWKMFFAGDTFYFAFPNLYAIRGTPMRDPKFWYSSVQKIADLKPKYLVLSHHYPVQGKAKIQEYLTNYRDAIQYVHDQALRYINKGYYPDKVVEMVKLPQHLADLPYLQQCYGVVAFSVKGWRSSRTSSNALQEKAKRMKEIAGSVSSLVEKAREALKSGDNQWALELSSYALELKPDNDQARQLKTKALTALGDATSLRLAKNYYKMFALELSGIIELKLQPEDIHELVYSFRMRQVFEIMPAMYIAENCSARTDIVLFKFRDTGLEVYVQLRNGVAIISDFKPEGDDVFSITFASENLFRDLVIDMADGTGWPFPVIEIIASQIQFEAPFTMSRFSEIMHCFDWYKS</sequence>
<evidence type="ECO:0000313" key="3">
    <source>
        <dbReference type="Proteomes" id="UP001217089"/>
    </source>
</evidence>
<reference evidence="2 3" key="1">
    <citation type="submission" date="2022-12" db="EMBL/GenBank/DDBJ databases">
        <title>Chromosome-level genome of Tegillarca granosa.</title>
        <authorList>
            <person name="Kim J."/>
        </authorList>
    </citation>
    <scope>NUCLEOTIDE SEQUENCE [LARGE SCALE GENOMIC DNA]</scope>
    <source>
        <strain evidence="2">Teg-2019</strain>
        <tissue evidence="2">Adductor muscle</tissue>
    </source>
</reference>
<dbReference type="Gene3D" id="1.25.40.880">
    <property type="entry name" value="Alkyl sulfatase, dimerisation domain"/>
    <property type="match status" value="1"/>
</dbReference>
<dbReference type="PANTHER" id="PTHR43223">
    <property type="entry name" value="ALKYL/ARYL-SULFATASE"/>
    <property type="match status" value="1"/>
</dbReference>
<dbReference type="Proteomes" id="UP001217089">
    <property type="component" value="Unassembled WGS sequence"/>
</dbReference>
<dbReference type="InterPro" id="IPR001279">
    <property type="entry name" value="Metallo-B-lactamas"/>
</dbReference>
<feature type="domain" description="Metallo-beta-lactamase" evidence="1">
    <location>
        <begin position="81"/>
        <end position="278"/>
    </location>
</feature>
<dbReference type="Pfam" id="PF14863">
    <property type="entry name" value="Alkyl_sulf_dimr"/>
    <property type="match status" value="1"/>
</dbReference>